<feature type="binding site" evidence="13">
    <location>
        <position position="249"/>
    </location>
    <ligand>
        <name>substrate</name>
    </ligand>
</feature>
<proteinExistence type="inferred from homology"/>
<feature type="domain" description="Meso-diaminopimelate D-dehydrogenase C-terminal" evidence="14">
    <location>
        <begin position="122"/>
        <end position="275"/>
    </location>
</feature>
<comment type="subunit">
    <text evidence="3 12">Homodimer.</text>
</comment>
<evidence type="ECO:0000256" key="8">
    <source>
        <dbReference type="ARBA" id="ARBA00022915"/>
    </source>
</evidence>
<organism evidence="15 16">
    <name type="scientific">Clostridium chauvoei JF4335</name>
    <dbReference type="NCBI Taxonomy" id="1351755"/>
    <lineage>
        <taxon>Bacteria</taxon>
        <taxon>Bacillati</taxon>
        <taxon>Bacillota</taxon>
        <taxon>Clostridia</taxon>
        <taxon>Eubacteriales</taxon>
        <taxon>Clostridiaceae</taxon>
        <taxon>Clostridium</taxon>
    </lineage>
</organism>
<dbReference type="Pfam" id="PF16654">
    <property type="entry name" value="DAPDH_C"/>
    <property type="match status" value="1"/>
</dbReference>
<dbReference type="EC" id="1.4.1.16" evidence="4 12"/>
<evidence type="ECO:0000256" key="7">
    <source>
        <dbReference type="ARBA" id="ARBA00022857"/>
    </source>
</evidence>
<feature type="binding site" evidence="13">
    <location>
        <position position="199"/>
    </location>
    <ligand>
        <name>substrate</name>
    </ligand>
</feature>
<protein>
    <recommendedName>
        <fullName evidence="5 12">Meso-diaminopimelate D-dehydrogenase</fullName>
        <shortName evidence="12">DAPDH</shortName>
        <shortName evidence="12">Meso-DAP dehydrogenase</shortName>
        <ecNumber evidence="4 12">1.4.1.16</ecNumber>
    </recommendedName>
</protein>
<dbReference type="PIRSF" id="PIRSF025648">
    <property type="entry name" value="DDH"/>
    <property type="match status" value="1"/>
</dbReference>
<gene>
    <name evidence="15" type="ORF">CCH01_10200</name>
</gene>
<keyword evidence="9 12" id="KW-0560">Oxidoreductase</keyword>
<feature type="binding site" evidence="13">
    <location>
        <position position="148"/>
    </location>
    <ligand>
        <name>substrate</name>
    </ligand>
</feature>
<evidence type="ECO:0000256" key="6">
    <source>
        <dbReference type="ARBA" id="ARBA00022605"/>
    </source>
</evidence>
<dbReference type="InterPro" id="IPR010190">
    <property type="entry name" value="Diaminopimelate_DH_Ddh"/>
</dbReference>
<dbReference type="SUPFAM" id="SSF51735">
    <property type="entry name" value="NAD(P)-binding Rossmann-fold domains"/>
    <property type="match status" value="1"/>
</dbReference>
<evidence type="ECO:0000313" key="16">
    <source>
        <dbReference type="Proteomes" id="UP000190476"/>
    </source>
</evidence>
<dbReference type="CDD" id="cd02270">
    <property type="entry name" value="meso-DAPDH_N"/>
    <property type="match status" value="1"/>
</dbReference>
<dbReference type="Gene3D" id="3.30.360.10">
    <property type="entry name" value="Dihydrodipicolinate Reductase, domain 2"/>
    <property type="match status" value="1"/>
</dbReference>
<keyword evidence="6 12" id="KW-0028">Amino-acid biosynthesis</keyword>
<name>A0A1U6J7J1_9CLOT</name>
<evidence type="ECO:0000256" key="3">
    <source>
        <dbReference type="ARBA" id="ARBA00011738"/>
    </source>
</evidence>
<keyword evidence="7 12" id="KW-0521">NADP</keyword>
<dbReference type="Proteomes" id="UP000190476">
    <property type="component" value="Chromosome I"/>
</dbReference>
<dbReference type="GeneID" id="66301365"/>
<dbReference type="GO" id="GO:0047850">
    <property type="term" value="F:diaminopimelate dehydrogenase activity"/>
    <property type="evidence" value="ECO:0007669"/>
    <property type="project" value="UniProtKB-UniRule"/>
</dbReference>
<evidence type="ECO:0000256" key="13">
    <source>
        <dbReference type="PIRSR" id="PIRSR025648-1"/>
    </source>
</evidence>
<dbReference type="UniPathway" id="UPA00034">
    <property type="reaction ID" value="UER00026"/>
</dbReference>
<dbReference type="NCBIfam" id="TIGR01921">
    <property type="entry name" value="DAP-DH"/>
    <property type="match status" value="1"/>
</dbReference>
<dbReference type="GO" id="GO:0000166">
    <property type="term" value="F:nucleotide binding"/>
    <property type="evidence" value="ECO:0007669"/>
    <property type="project" value="UniProtKB-KW"/>
</dbReference>
<keyword evidence="16" id="KW-1185">Reference proteome</keyword>
<dbReference type="OrthoDB" id="9779394at2"/>
<dbReference type="EMBL" id="LT799839">
    <property type="protein sequence ID" value="SLK16246.1"/>
    <property type="molecule type" value="Genomic_DNA"/>
</dbReference>
<evidence type="ECO:0000256" key="5">
    <source>
        <dbReference type="ARBA" id="ARBA00021654"/>
    </source>
</evidence>
<evidence type="ECO:0000256" key="4">
    <source>
        <dbReference type="ARBA" id="ARBA00012080"/>
    </source>
</evidence>
<dbReference type="AlphaFoldDB" id="A0A1U6J7J1"/>
<feature type="binding site" evidence="13">
    <location>
        <begin position="36"/>
        <end position="38"/>
    </location>
    <ligand>
        <name>NADP(+)</name>
        <dbReference type="ChEBI" id="CHEBI:58349"/>
    </ligand>
</feature>
<feature type="binding site" evidence="13">
    <location>
        <begin position="12"/>
        <end position="15"/>
    </location>
    <ligand>
        <name>NADP(+)</name>
        <dbReference type="ChEBI" id="CHEBI:58349"/>
    </ligand>
</feature>
<evidence type="ECO:0000256" key="12">
    <source>
        <dbReference type="PIRNR" id="PIRNR025648"/>
    </source>
</evidence>
<evidence type="ECO:0000256" key="9">
    <source>
        <dbReference type="ARBA" id="ARBA00023002"/>
    </source>
</evidence>
<dbReference type="InterPro" id="IPR032094">
    <property type="entry name" value="Meso-DAP_DH_C"/>
</dbReference>
<evidence type="ECO:0000256" key="11">
    <source>
        <dbReference type="ARBA" id="ARBA00052023"/>
    </source>
</evidence>
<feature type="binding site" evidence="13">
    <location>
        <begin position="69"/>
        <end position="72"/>
    </location>
    <ligand>
        <name>NADP(+)</name>
        <dbReference type="ChEBI" id="CHEBI:58349"/>
    </ligand>
</feature>
<dbReference type="Gene3D" id="3.40.50.720">
    <property type="entry name" value="NAD(P)-binding Rossmann-like Domain"/>
    <property type="match status" value="1"/>
</dbReference>
<dbReference type="GO" id="GO:0009089">
    <property type="term" value="P:lysine biosynthetic process via diaminopimelate"/>
    <property type="evidence" value="ECO:0007669"/>
    <property type="project" value="UniProtKB-UniRule"/>
</dbReference>
<comment type="function">
    <text evidence="12">Catalyzes the reversible NADPH-dependent reductive amination of L-2-amino-6-oxopimelate, the acyclic form of L-tetrahydrodipicolinate, to generate the meso compound, D,L-2,6-diaminopimelate.</text>
</comment>
<evidence type="ECO:0000256" key="2">
    <source>
        <dbReference type="ARBA" id="ARBA00007442"/>
    </source>
</evidence>
<feature type="binding site" evidence="13">
    <location>
        <position position="276"/>
    </location>
    <ligand>
        <name>substrate</name>
    </ligand>
</feature>
<dbReference type="SUPFAM" id="SSF55347">
    <property type="entry name" value="Glyceraldehyde-3-phosphate dehydrogenase-like, C-terminal domain"/>
    <property type="match status" value="1"/>
</dbReference>
<accession>A0A1U6J7J1</accession>
<feature type="binding site" evidence="13">
    <location>
        <position position="173"/>
    </location>
    <ligand>
        <name>substrate</name>
    </ligand>
</feature>
<feature type="binding site" evidence="13">
    <location>
        <begin position="92"/>
        <end position="94"/>
    </location>
    <ligand>
        <name>NADP(+)</name>
        <dbReference type="ChEBI" id="CHEBI:58349"/>
    </ligand>
</feature>
<comment type="catalytic activity">
    <reaction evidence="11 12">
        <text>meso-2,6-diaminopimelate + NADP(+) + H2O = (S)-2-amino-6-oxoheptanedioate + NH4(+) + NADPH + H(+)</text>
        <dbReference type="Rhea" id="RHEA:13561"/>
        <dbReference type="ChEBI" id="CHEBI:15377"/>
        <dbReference type="ChEBI" id="CHEBI:15378"/>
        <dbReference type="ChEBI" id="CHEBI:28938"/>
        <dbReference type="ChEBI" id="CHEBI:57783"/>
        <dbReference type="ChEBI" id="CHEBI:57791"/>
        <dbReference type="ChEBI" id="CHEBI:58349"/>
        <dbReference type="ChEBI" id="CHEBI:58556"/>
        <dbReference type="EC" id="1.4.1.16"/>
    </reaction>
</comment>
<keyword evidence="10 12" id="KW-0457">Lysine biosynthesis</keyword>
<dbReference type="RefSeq" id="WP_079481266.1">
    <property type="nucleotide sequence ID" value="NZ_CBML010000006.1"/>
</dbReference>
<feature type="binding site" evidence="13">
    <location>
        <begin position="121"/>
        <end position="125"/>
    </location>
    <ligand>
        <name>NADP(+)</name>
        <dbReference type="ChEBI" id="CHEBI:58349"/>
    </ligand>
</feature>
<sequence>MSNKIKIGVVGYGNLGRGVEKAVAQNDDVELVKVFTRRDVDTVKTFGAEVESINNIQNYKGLIDVMIMCGGSATDLRVQGPMVAEMFNLVDSFDNHPKIPEHFSKMNEVSKAAGTLSAISVGWDPGLFSLNRLMGQVALPQGTDYTFWGTGVSQGHSDAIRRIEGVKNGIQYTVPVESALEQVRLGLNPELTVREKHTRVCYIVPEEGADIKKIENEIKTMPSYFADYDTTVNFISEEELEKNHKGMPHGGFVIRTGITGDGTKQRVEFSLDLGSNPEFTSSVLIAYARAIYRLAKEGKTGTLTVLDIPFAYLSPKNEDELRRSIL</sequence>
<comment type="similarity">
    <text evidence="2 12">Belongs to the diaminopimelate dehydrogenase family.</text>
</comment>
<evidence type="ECO:0000313" key="15">
    <source>
        <dbReference type="EMBL" id="SLK16246.1"/>
    </source>
</evidence>
<evidence type="ECO:0000256" key="10">
    <source>
        <dbReference type="ARBA" id="ARBA00023154"/>
    </source>
</evidence>
<keyword evidence="13" id="KW-0547">Nucleotide-binding</keyword>
<dbReference type="GO" id="GO:0019877">
    <property type="term" value="P:diaminopimelate biosynthetic process"/>
    <property type="evidence" value="ECO:0007669"/>
    <property type="project" value="UniProtKB-UniRule"/>
</dbReference>
<dbReference type="STRING" id="1351755.CCH01_10200"/>
<evidence type="ECO:0000259" key="14">
    <source>
        <dbReference type="Pfam" id="PF16654"/>
    </source>
</evidence>
<evidence type="ECO:0000256" key="1">
    <source>
        <dbReference type="ARBA" id="ARBA00004896"/>
    </source>
</evidence>
<reference evidence="16" key="1">
    <citation type="submission" date="2017-03" db="EMBL/GenBank/DDBJ databases">
        <authorList>
            <person name="Falquet L."/>
            <person name="Falquet L."/>
        </authorList>
    </citation>
    <scope>NUCLEOTIDE SEQUENCE [LARGE SCALE GENOMIC DNA]</scope>
</reference>
<comment type="pathway">
    <text evidence="1 12">Amino-acid biosynthesis; L-lysine biosynthesis via DAP pathway; DL-2,6-diaminopimelate from (S)-tetrahydrodipicolinate: step 1/1.</text>
</comment>
<keyword evidence="8 12" id="KW-0220">Diaminopimelate biosynthesis</keyword>
<dbReference type="InterPro" id="IPR036291">
    <property type="entry name" value="NAD(P)-bd_dom_sf"/>
</dbReference>